<reference evidence="2 3" key="1">
    <citation type="journal article" date="2016" name="Nat. Commun.">
        <title>Thousands of microbial genomes shed light on interconnected biogeochemical processes in an aquifer system.</title>
        <authorList>
            <person name="Anantharaman K."/>
            <person name="Brown C.T."/>
            <person name="Hug L.A."/>
            <person name="Sharon I."/>
            <person name="Castelle C.J."/>
            <person name="Probst A.J."/>
            <person name="Thomas B.C."/>
            <person name="Singh A."/>
            <person name="Wilkins M.J."/>
            <person name="Karaoz U."/>
            <person name="Brodie E.L."/>
            <person name="Williams K.H."/>
            <person name="Hubbard S.S."/>
            <person name="Banfield J.F."/>
        </authorList>
    </citation>
    <scope>NUCLEOTIDE SEQUENCE [LARGE SCALE GENOMIC DNA]</scope>
</reference>
<dbReference type="Gene3D" id="1.10.530.10">
    <property type="match status" value="1"/>
</dbReference>
<proteinExistence type="predicted"/>
<dbReference type="SUPFAM" id="SSF53955">
    <property type="entry name" value="Lysozyme-like"/>
    <property type="match status" value="1"/>
</dbReference>
<keyword evidence="1" id="KW-0175">Coiled coil</keyword>
<name>A0A1G2PSH4_9BACT</name>
<dbReference type="AlphaFoldDB" id="A0A1G2PSH4"/>
<comment type="caution">
    <text evidence="2">The sequence shown here is derived from an EMBL/GenBank/DDBJ whole genome shotgun (WGS) entry which is preliminary data.</text>
</comment>
<dbReference type="Gene3D" id="6.10.250.3150">
    <property type="match status" value="1"/>
</dbReference>
<protein>
    <recommendedName>
        <fullName evidence="4">Transglycosylase SLT domain-containing protein</fullName>
    </recommendedName>
</protein>
<organism evidence="2 3">
    <name type="scientific">Candidatus Terrybacteria bacterium RIFCSPLOWO2_01_FULL_40_23</name>
    <dbReference type="NCBI Taxonomy" id="1802366"/>
    <lineage>
        <taxon>Bacteria</taxon>
        <taxon>Candidatus Terryibacteriota</taxon>
    </lineage>
</organism>
<sequence length="450" mass="50099">MNKFLSILGFNKKTPRIVLRGVLLVLFSLILIAPVYSMSINEMKQEIDNSLRGIEQEIAALVADIDGLKNQQRTLAREVRLFDAELRKVELEIKRIKIEIDKNQQAIGEKEKEIAVYEKKLQESRNALAETILTVDQNDKESILEIILTAENFSDVFGKITNIESVEKAVHERIAEVKDIKSVLDKEKEVLEGQKEELIGLQTLAAIQQAGLEEKKQAKVDLLAQTKGREKLFSEQLVKAKQDAAVLRQQIFLLEGSGVSMPFEDALTLAKKASSYANIRPAFLLAVLKKESHWGASVGTGNWRDDMHPRDQAAFFEICYELGLDPDSTPVSRKPSYGWGGAMGPAQFLPRTWLGWKDRVAEATGHNPPSPWNLEDAFTASALKLGAGGATQSADLSAEALAKAEWKAAMIYFAGSNWDNPIYSFYADDIMVLTGLIQEQINLIEDSPVQ</sequence>
<evidence type="ECO:0000313" key="2">
    <source>
        <dbReference type="EMBL" id="OHA50561.1"/>
    </source>
</evidence>
<dbReference type="Proteomes" id="UP000176951">
    <property type="component" value="Unassembled WGS sequence"/>
</dbReference>
<evidence type="ECO:0000256" key="1">
    <source>
        <dbReference type="SAM" id="Coils"/>
    </source>
</evidence>
<feature type="coiled-coil region" evidence="1">
    <location>
        <begin position="44"/>
        <end position="127"/>
    </location>
</feature>
<evidence type="ECO:0000313" key="3">
    <source>
        <dbReference type="Proteomes" id="UP000176951"/>
    </source>
</evidence>
<gene>
    <name evidence="2" type="ORF">A3A97_03255</name>
</gene>
<dbReference type="InterPro" id="IPR023346">
    <property type="entry name" value="Lysozyme-like_dom_sf"/>
</dbReference>
<dbReference type="EMBL" id="MHSW01000034">
    <property type="protein sequence ID" value="OHA50561.1"/>
    <property type="molecule type" value="Genomic_DNA"/>
</dbReference>
<evidence type="ECO:0008006" key="4">
    <source>
        <dbReference type="Google" id="ProtNLM"/>
    </source>
</evidence>
<accession>A0A1G2PSH4</accession>